<name>A0A1X7DT18_9PROT</name>
<dbReference type="Gene3D" id="3.40.50.720">
    <property type="entry name" value="NAD(P)-binding Rossmann-like Domain"/>
    <property type="match status" value="1"/>
</dbReference>
<protein>
    <submittedName>
        <fullName evidence="2">NAD(P)-dependent dehydrogenase, short-chain alcohol dehydrogenase family</fullName>
    </submittedName>
</protein>
<dbReference type="InterPro" id="IPR002347">
    <property type="entry name" value="SDR_fam"/>
</dbReference>
<dbReference type="PANTHER" id="PTHR42760">
    <property type="entry name" value="SHORT-CHAIN DEHYDROGENASES/REDUCTASES FAMILY MEMBER"/>
    <property type="match status" value="1"/>
</dbReference>
<reference evidence="2 3" key="1">
    <citation type="submission" date="2017-04" db="EMBL/GenBank/DDBJ databases">
        <authorList>
            <person name="Afonso C.L."/>
            <person name="Miller P.J."/>
            <person name="Scott M.A."/>
            <person name="Spackman E."/>
            <person name="Goraichik I."/>
            <person name="Dimitrov K.M."/>
            <person name="Suarez D.L."/>
            <person name="Swayne D.E."/>
        </authorList>
    </citation>
    <scope>NUCLEOTIDE SEQUENCE [LARGE SCALE GENOMIC DNA]</scope>
    <source>
        <strain evidence="2 3">A2P</strain>
    </source>
</reference>
<dbReference type="OrthoDB" id="9803333at2"/>
<dbReference type="PRINTS" id="PR00080">
    <property type="entry name" value="SDRFAMILY"/>
</dbReference>
<dbReference type="InterPro" id="IPR020904">
    <property type="entry name" value="Sc_DH/Rdtase_CS"/>
</dbReference>
<dbReference type="InterPro" id="IPR036291">
    <property type="entry name" value="NAD(P)-bd_dom_sf"/>
</dbReference>
<dbReference type="Proteomes" id="UP000192936">
    <property type="component" value="Unassembled WGS sequence"/>
</dbReference>
<organism evidence="2 3">
    <name type="scientific">Azospirillum oryzae</name>
    <dbReference type="NCBI Taxonomy" id="286727"/>
    <lineage>
        <taxon>Bacteria</taxon>
        <taxon>Pseudomonadati</taxon>
        <taxon>Pseudomonadota</taxon>
        <taxon>Alphaproteobacteria</taxon>
        <taxon>Rhodospirillales</taxon>
        <taxon>Azospirillaceae</taxon>
        <taxon>Azospirillum</taxon>
    </lineage>
</organism>
<proteinExistence type="inferred from homology"/>
<dbReference type="FunFam" id="3.40.50.720:FF:000084">
    <property type="entry name" value="Short-chain dehydrogenase reductase"/>
    <property type="match status" value="1"/>
</dbReference>
<dbReference type="PROSITE" id="PS00061">
    <property type="entry name" value="ADH_SHORT"/>
    <property type="match status" value="1"/>
</dbReference>
<dbReference type="SUPFAM" id="SSF51735">
    <property type="entry name" value="NAD(P)-binding Rossmann-fold domains"/>
    <property type="match status" value="1"/>
</dbReference>
<dbReference type="STRING" id="286727.SAMN02982917_0936"/>
<sequence length="263" mass="27293">MSAPTLQQRTAGLFDLTGTVAVVTGGGRGIGRSIAEGLAGFGAEVVLSGRNSAVLAATAEAMAAQGAKVWWQAADVSREEEVAALHAAVLERHGRTDVLVNNAGINPIYKAAETLTSEDWQPIIDINLGGVFHCCRHFGAAMVERKAGSIINISSVGGHVGLRKTLPYCAAKGGVELMTKSLAVDWAASGVRVNSIAPGFVETDLTAGMREHEQLSRRLLGQTPMGRFCGPDELIGAAVFLASAASAYVTGHSILVDGGWTAQ</sequence>
<dbReference type="EMBL" id="FXAK01000001">
    <property type="protein sequence ID" value="SMF20908.1"/>
    <property type="molecule type" value="Genomic_DNA"/>
</dbReference>
<gene>
    <name evidence="2" type="ORF">SAMN02982917_0936</name>
</gene>
<dbReference type="NCBIfam" id="NF005559">
    <property type="entry name" value="PRK07231.1"/>
    <property type="match status" value="1"/>
</dbReference>
<evidence type="ECO:0000313" key="3">
    <source>
        <dbReference type="Proteomes" id="UP000192936"/>
    </source>
</evidence>
<dbReference type="GO" id="GO:0016616">
    <property type="term" value="F:oxidoreductase activity, acting on the CH-OH group of donors, NAD or NADP as acceptor"/>
    <property type="evidence" value="ECO:0007669"/>
    <property type="project" value="TreeGrafter"/>
</dbReference>
<dbReference type="PRINTS" id="PR00081">
    <property type="entry name" value="GDHRDH"/>
</dbReference>
<accession>A0A1X7DT18</accession>
<dbReference type="AlphaFoldDB" id="A0A1X7DT18"/>
<evidence type="ECO:0000313" key="2">
    <source>
        <dbReference type="EMBL" id="SMF20908.1"/>
    </source>
</evidence>
<dbReference type="Pfam" id="PF13561">
    <property type="entry name" value="adh_short_C2"/>
    <property type="match status" value="1"/>
</dbReference>
<evidence type="ECO:0000256" key="1">
    <source>
        <dbReference type="ARBA" id="ARBA00006484"/>
    </source>
</evidence>
<comment type="similarity">
    <text evidence="1">Belongs to the short-chain dehydrogenases/reductases (SDR) family.</text>
</comment>
<dbReference type="RefSeq" id="WP_085082716.1">
    <property type="nucleotide sequence ID" value="NZ_FXAK01000001.1"/>
</dbReference>